<keyword evidence="2" id="KW-1185">Reference proteome</keyword>
<dbReference type="EMBL" id="JADKYB010000004">
    <property type="protein sequence ID" value="MBM9504568.1"/>
    <property type="molecule type" value="Genomic_DNA"/>
</dbReference>
<sequence>MDSYQGLATLEWWANGSTCLFDLAVRVEVRVTGADWRCSAFPAEPLSAVAVEAFDFLMALDPVFTLRFEDDGTIVVHAMAEDERLTLTLSEPATGQAGRPIEYTWHI</sequence>
<accession>A0ABS2TML5</accession>
<comment type="caution">
    <text evidence="1">The sequence shown here is derived from an EMBL/GenBank/DDBJ whole genome shotgun (WGS) entry which is preliminary data.</text>
</comment>
<name>A0ABS2TML5_9ACTN</name>
<dbReference type="RefSeq" id="WP_205356452.1">
    <property type="nucleotide sequence ID" value="NZ_JADKYB010000004.1"/>
</dbReference>
<evidence type="ECO:0000313" key="2">
    <source>
        <dbReference type="Proteomes" id="UP000749040"/>
    </source>
</evidence>
<protein>
    <submittedName>
        <fullName evidence="1">Uncharacterized protein</fullName>
    </submittedName>
</protein>
<dbReference type="Proteomes" id="UP000749040">
    <property type="component" value="Unassembled WGS sequence"/>
</dbReference>
<proteinExistence type="predicted"/>
<reference evidence="1 2" key="1">
    <citation type="submission" date="2021-01" db="EMBL/GenBank/DDBJ databases">
        <title>Streptomyces acididurans sp. nov., isolated from a peat swamp forest soil.</title>
        <authorList>
            <person name="Chantavorakit T."/>
            <person name="Duangmal K."/>
        </authorList>
    </citation>
    <scope>NUCLEOTIDE SEQUENCE [LARGE SCALE GENOMIC DNA]</scope>
    <source>
        <strain evidence="1 2">KK5PA1</strain>
    </source>
</reference>
<evidence type="ECO:0000313" key="1">
    <source>
        <dbReference type="EMBL" id="MBM9504568.1"/>
    </source>
</evidence>
<organism evidence="1 2">
    <name type="scientific">Actinacidiphila acididurans</name>
    <dbReference type="NCBI Taxonomy" id="2784346"/>
    <lineage>
        <taxon>Bacteria</taxon>
        <taxon>Bacillati</taxon>
        <taxon>Actinomycetota</taxon>
        <taxon>Actinomycetes</taxon>
        <taxon>Kitasatosporales</taxon>
        <taxon>Streptomycetaceae</taxon>
        <taxon>Actinacidiphila</taxon>
    </lineage>
</organism>
<gene>
    <name evidence="1" type="ORF">ITX44_08465</name>
</gene>